<feature type="domain" description="tRNA (adenine(58)-N(1))-methyltransferase catalytic subunit TRM61 C-terminal" evidence="9">
    <location>
        <begin position="277"/>
        <end position="519"/>
    </location>
</feature>
<sequence length="537" mass="59835">MMRCWRARLALQALRGETWAALANEAKGKRRPWRDEGACGLSLQARGSRICSDPPRPQQDGSLCPGKHTAPLPAGIFRDSKGRRFSSSVRNGDGANEPEEQVGPAAAPRDCVRLTGIRRRRAWERSLSPLERVSRLVPEEFLSPEVRALRSVEPEEAQRPQKEAFALGEEPAAPLANSLSRPARPAARDPMPEELRRAPSRNIPLQVGDLILAEVRRSRSSEFKMLTKLTAGGTLNSNWGMVRHAEILGQLPGQMFRTTAGHLVLVRRPALEEFVLLMKRGPAISYPKDMNAMLLLMDIGQGDAVLEAGSGSGGLSLFLSRAVGSQGRVTSYEVRKDHHITAKKNYQTWCDAWKIRHTIEWPDNVDFINEDILTAGEYLKTMTFDAVALDMLNPQNALPAIFPSLKQGGVCAVYLANITQVIELLEAIRTRKLTLFCENIVEVTHRNWLIFPTTWRNGGIFQNMEAMQNVNDESTCDDENEEAPAEEREDDASLISDSAKPPYIARPYPWQVGHTVFLVKLRKFNSAYPKTAANDIS</sequence>
<evidence type="ECO:0000256" key="1">
    <source>
        <dbReference type="ARBA" id="ARBA00012796"/>
    </source>
</evidence>
<keyword evidence="12" id="KW-1185">Reference proteome</keyword>
<reference evidence="11" key="2">
    <citation type="submission" date="2025-09" db="UniProtKB">
        <authorList>
            <consortium name="Ensembl"/>
        </authorList>
    </citation>
    <scope>IDENTIFICATION</scope>
</reference>
<feature type="region of interest" description="Disordered" evidence="7">
    <location>
        <begin position="49"/>
        <end position="106"/>
    </location>
</feature>
<reference evidence="11" key="1">
    <citation type="submission" date="2025-08" db="UniProtKB">
        <authorList>
            <consortium name="Ensembl"/>
        </authorList>
    </citation>
    <scope>IDENTIFICATION</scope>
</reference>
<dbReference type="PANTHER" id="PTHR12133:SF1">
    <property type="entry name" value="TRNA (ADENINE(58)-N(1))-METHYLTRANSFERASE, MITOCHONDRIAL"/>
    <property type="match status" value="1"/>
</dbReference>
<dbReference type="GO" id="GO:0030488">
    <property type="term" value="P:tRNA methylation"/>
    <property type="evidence" value="ECO:0007669"/>
    <property type="project" value="InterPro"/>
</dbReference>
<dbReference type="Gene3D" id="3.10.330.20">
    <property type="match status" value="1"/>
</dbReference>
<dbReference type="InterPro" id="IPR049470">
    <property type="entry name" value="TRM61_C"/>
</dbReference>
<dbReference type="FunFam" id="3.10.330.20:FF:000003">
    <property type="entry name" value="tRNA (Adenine(58)-N(1))-methyltransferase, mitochondrial isoform X1"/>
    <property type="match status" value="1"/>
</dbReference>
<feature type="region of interest" description="Disordered" evidence="7">
    <location>
        <begin position="166"/>
        <end position="199"/>
    </location>
</feature>
<dbReference type="GO" id="GO:0160107">
    <property type="term" value="F:tRNA (adenine(58)-N1)-methyltransferase activity"/>
    <property type="evidence" value="ECO:0007669"/>
    <property type="project" value="UniProtKB-EC"/>
</dbReference>
<feature type="compositionally biased region" description="Acidic residues" evidence="7">
    <location>
        <begin position="474"/>
        <end position="492"/>
    </location>
</feature>
<dbReference type="OMA" id="TMLLLMD"/>
<dbReference type="Pfam" id="PF21985">
    <property type="entry name" value="TR61B_FKBP-like"/>
    <property type="match status" value="1"/>
</dbReference>
<organism evidence="11 12">
    <name type="scientific">Varanus komodoensis</name>
    <name type="common">Komodo dragon</name>
    <dbReference type="NCBI Taxonomy" id="61221"/>
    <lineage>
        <taxon>Eukaryota</taxon>
        <taxon>Metazoa</taxon>
        <taxon>Chordata</taxon>
        <taxon>Craniata</taxon>
        <taxon>Vertebrata</taxon>
        <taxon>Euteleostomi</taxon>
        <taxon>Lepidosauria</taxon>
        <taxon>Squamata</taxon>
        <taxon>Bifurcata</taxon>
        <taxon>Unidentata</taxon>
        <taxon>Episquamata</taxon>
        <taxon>Toxicofera</taxon>
        <taxon>Anguimorpha</taxon>
        <taxon>Paleoanguimorpha</taxon>
        <taxon>Varanoidea</taxon>
        <taxon>Varanidae</taxon>
        <taxon>Varanus</taxon>
    </lineage>
</organism>
<protein>
    <recommendedName>
        <fullName evidence="1">tRNA (adenine(58)-N(1))-methyltransferase</fullName>
        <ecNumber evidence="1">2.1.1.220</ecNumber>
    </recommendedName>
</protein>
<dbReference type="KEGG" id="vko:123027821"/>
<feature type="region of interest" description="Disordered" evidence="7">
    <location>
        <begin position="471"/>
        <end position="500"/>
    </location>
</feature>
<feature type="compositionally biased region" description="Basic and acidic residues" evidence="7">
    <location>
        <begin position="186"/>
        <end position="197"/>
    </location>
</feature>
<dbReference type="FunFam" id="3.40.50.150:FF:000181">
    <property type="entry name" value="tRNA (Adenine(58)-N(1))-methyltransferase, mitochondrial isoform X4"/>
    <property type="match status" value="1"/>
</dbReference>
<comment type="catalytic activity">
    <reaction evidence="6">
        <text>an adenosine in mRNA + S-adenosyl-L-methionine = an N(1)-methyladenosine in mRNA + S-adenosyl-L-homocysteine + H(+)</text>
        <dbReference type="Rhea" id="RHEA:55392"/>
        <dbReference type="Rhea" id="RHEA-COMP:12414"/>
        <dbReference type="Rhea" id="RHEA-COMP:12415"/>
        <dbReference type="ChEBI" id="CHEBI:15378"/>
        <dbReference type="ChEBI" id="CHEBI:57856"/>
        <dbReference type="ChEBI" id="CHEBI:59789"/>
        <dbReference type="ChEBI" id="CHEBI:74411"/>
        <dbReference type="ChEBI" id="CHEBI:74491"/>
    </reaction>
</comment>
<dbReference type="CDD" id="cd02440">
    <property type="entry name" value="AdoMet_MTases"/>
    <property type="match status" value="1"/>
</dbReference>
<evidence type="ECO:0000256" key="3">
    <source>
        <dbReference type="ARBA" id="ARBA00022679"/>
    </source>
</evidence>
<feature type="chain" id="PRO_5034389545" description="tRNA (adenine(58)-N(1))-methyltransferase" evidence="8">
    <location>
        <begin position="21"/>
        <end position="537"/>
    </location>
</feature>
<keyword evidence="5" id="KW-0819">tRNA processing</keyword>
<evidence type="ECO:0000259" key="9">
    <source>
        <dbReference type="Pfam" id="PF08704"/>
    </source>
</evidence>
<dbReference type="Ensembl" id="ENSVKKT00000028369.1">
    <property type="protein sequence ID" value="ENSVKKP00000027698.1"/>
    <property type="gene ID" value="ENSVKKG00000017992.1"/>
</dbReference>
<dbReference type="CTD" id="55006"/>
<feature type="signal peptide" evidence="8">
    <location>
        <begin position="1"/>
        <end position="20"/>
    </location>
</feature>
<evidence type="ECO:0000256" key="5">
    <source>
        <dbReference type="ARBA" id="ARBA00022694"/>
    </source>
</evidence>
<evidence type="ECO:0000256" key="6">
    <source>
        <dbReference type="ARBA" id="ARBA00048481"/>
    </source>
</evidence>
<accession>A0A8D2LU23</accession>
<evidence type="ECO:0000256" key="8">
    <source>
        <dbReference type="SAM" id="SignalP"/>
    </source>
</evidence>
<dbReference type="OrthoDB" id="5585464at2759"/>
<dbReference type="Pfam" id="PF08704">
    <property type="entry name" value="GCD14"/>
    <property type="match status" value="1"/>
</dbReference>
<dbReference type="Proteomes" id="UP000694545">
    <property type="component" value="Unplaced"/>
</dbReference>
<dbReference type="GO" id="GO:0031515">
    <property type="term" value="C:tRNA (m1A) methyltransferase complex"/>
    <property type="evidence" value="ECO:0007669"/>
    <property type="project" value="InterPro"/>
</dbReference>
<evidence type="ECO:0000256" key="2">
    <source>
        <dbReference type="ARBA" id="ARBA00022603"/>
    </source>
</evidence>
<keyword evidence="4" id="KW-0949">S-adenosyl-L-methionine</keyword>
<dbReference type="RefSeq" id="XP_044295042.1">
    <property type="nucleotide sequence ID" value="XM_044439107.1"/>
</dbReference>
<evidence type="ECO:0000313" key="12">
    <source>
        <dbReference type="Proteomes" id="UP000694545"/>
    </source>
</evidence>
<dbReference type="Gene3D" id="3.40.50.150">
    <property type="entry name" value="Vaccinia Virus protein VP39"/>
    <property type="match status" value="1"/>
</dbReference>
<evidence type="ECO:0000259" key="10">
    <source>
        <dbReference type="Pfam" id="PF21985"/>
    </source>
</evidence>
<keyword evidence="3" id="KW-0808">Transferase</keyword>
<dbReference type="EC" id="2.1.1.220" evidence="1"/>
<dbReference type="SMR" id="A0A8D2LU23"/>
<keyword evidence="8" id="KW-0732">Signal</keyword>
<dbReference type="GO" id="GO:0005739">
    <property type="term" value="C:mitochondrion"/>
    <property type="evidence" value="ECO:0007669"/>
    <property type="project" value="TreeGrafter"/>
</dbReference>
<name>A0A8D2LU23_VARKO</name>
<dbReference type="PROSITE" id="PS51620">
    <property type="entry name" value="SAM_TRM61"/>
    <property type="match status" value="1"/>
</dbReference>
<gene>
    <name evidence="11" type="primary">TRMT61B</name>
</gene>
<dbReference type="SUPFAM" id="SSF53335">
    <property type="entry name" value="S-adenosyl-L-methionine-dependent methyltransferases"/>
    <property type="match status" value="1"/>
</dbReference>
<feature type="domain" description="TR61B FKBP-like" evidence="10">
    <location>
        <begin position="207"/>
        <end position="261"/>
    </location>
</feature>
<dbReference type="InterPro" id="IPR014816">
    <property type="entry name" value="tRNA_MeTrfase_Gcd14"/>
</dbReference>
<evidence type="ECO:0000313" key="11">
    <source>
        <dbReference type="Ensembl" id="ENSVKKP00000027698.1"/>
    </source>
</evidence>
<dbReference type="AlphaFoldDB" id="A0A8D2LU23"/>
<evidence type="ECO:0000256" key="7">
    <source>
        <dbReference type="SAM" id="MobiDB-lite"/>
    </source>
</evidence>
<evidence type="ECO:0000256" key="4">
    <source>
        <dbReference type="ARBA" id="ARBA00022691"/>
    </source>
</evidence>
<dbReference type="InterPro" id="IPR029063">
    <property type="entry name" value="SAM-dependent_MTases_sf"/>
</dbReference>
<keyword evidence="2" id="KW-0489">Methyltransferase</keyword>
<proteinExistence type="predicted"/>
<dbReference type="PANTHER" id="PTHR12133">
    <property type="entry name" value="TRNA (ADENINE(58)-N(1))-METHYLTRANSFERASE"/>
    <property type="match status" value="1"/>
</dbReference>
<dbReference type="InterPro" id="IPR054151">
    <property type="entry name" value="TR61B_FKBP-like"/>
</dbReference>
<dbReference type="GeneID" id="123027821"/>